<dbReference type="Proteomes" id="UP000825890">
    <property type="component" value="Unassembled WGS sequence"/>
</dbReference>
<accession>A0A9P3CCU9</accession>
<dbReference type="AlphaFoldDB" id="A0A9P3CCU9"/>
<name>A0A9P3CCU9_9PEZI</name>
<feature type="signal peptide" evidence="1">
    <location>
        <begin position="1"/>
        <end position="17"/>
    </location>
</feature>
<keyword evidence="3" id="KW-1185">Reference proteome</keyword>
<organism evidence="2 3">
    <name type="scientific">Cercospora kikuchii</name>
    <dbReference type="NCBI Taxonomy" id="84275"/>
    <lineage>
        <taxon>Eukaryota</taxon>
        <taxon>Fungi</taxon>
        <taxon>Dikarya</taxon>
        <taxon>Ascomycota</taxon>
        <taxon>Pezizomycotina</taxon>
        <taxon>Dothideomycetes</taxon>
        <taxon>Dothideomycetidae</taxon>
        <taxon>Mycosphaerellales</taxon>
        <taxon>Mycosphaerellaceae</taxon>
        <taxon>Cercospora</taxon>
    </lineage>
</organism>
<gene>
    <name evidence="2" type="ORF">CKM354_000381400</name>
</gene>
<keyword evidence="1" id="KW-0732">Signal</keyword>
<evidence type="ECO:0000313" key="3">
    <source>
        <dbReference type="Proteomes" id="UP000825890"/>
    </source>
</evidence>
<dbReference type="OrthoDB" id="3633220at2759"/>
<feature type="chain" id="PRO_5040347675" evidence="1">
    <location>
        <begin position="18"/>
        <end position="208"/>
    </location>
</feature>
<evidence type="ECO:0000256" key="1">
    <source>
        <dbReference type="SAM" id="SignalP"/>
    </source>
</evidence>
<dbReference type="GeneID" id="68289389"/>
<evidence type="ECO:0000313" key="2">
    <source>
        <dbReference type="EMBL" id="GIZ40478.1"/>
    </source>
</evidence>
<sequence length="208" mass="21730">MLTYLLLTLAAIAVAFAAPQTPPSGYQPLSKAISDQEFALTMRVIGEAGQPMYVALVATKNGSNEDLVLVGDHAAGLGGTPAYTYNFKPKEANGFDYVALNMDVEGTSYGLFAADVGSVYGIATTITAVKDMQQEEWLVSDSNSEVHRKLAAGNNGFYACQATVNGKQTTVLSWGVYNSNGSAPPGCANTAVSRICNVPGSTAKCPES</sequence>
<protein>
    <submittedName>
        <fullName evidence="2">Uncharacterized protein</fullName>
    </submittedName>
</protein>
<proteinExistence type="predicted"/>
<comment type="caution">
    <text evidence="2">The sequence shown here is derived from an EMBL/GenBank/DDBJ whole genome shotgun (WGS) entry which is preliminary data.</text>
</comment>
<dbReference type="RefSeq" id="XP_044654965.1">
    <property type="nucleotide sequence ID" value="XM_044799030.1"/>
</dbReference>
<dbReference type="EMBL" id="BOLY01000002">
    <property type="protein sequence ID" value="GIZ40478.1"/>
    <property type="molecule type" value="Genomic_DNA"/>
</dbReference>
<reference evidence="2 3" key="1">
    <citation type="submission" date="2021-01" db="EMBL/GenBank/DDBJ databases">
        <title>Cercospora kikuchii MAFF 305040 whole genome shotgun sequence.</title>
        <authorList>
            <person name="Kashiwa T."/>
            <person name="Suzuki T."/>
        </authorList>
    </citation>
    <scope>NUCLEOTIDE SEQUENCE [LARGE SCALE GENOMIC DNA]</scope>
    <source>
        <strain evidence="2 3">MAFF 305040</strain>
    </source>
</reference>